<dbReference type="InterPro" id="IPR050834">
    <property type="entry name" value="Glycosyltransf_2"/>
</dbReference>
<dbReference type="SUPFAM" id="SSF53448">
    <property type="entry name" value="Nucleotide-diphospho-sugar transferases"/>
    <property type="match status" value="1"/>
</dbReference>
<dbReference type="Proteomes" id="UP000231932">
    <property type="component" value="Chromosome"/>
</dbReference>
<feature type="domain" description="Glycosyltransferase 2-like" evidence="1">
    <location>
        <begin position="22"/>
        <end position="180"/>
    </location>
</feature>
<organism evidence="2 3">
    <name type="scientific">Kyrpidia spormannii</name>
    <dbReference type="NCBI Taxonomy" id="2055160"/>
    <lineage>
        <taxon>Bacteria</taxon>
        <taxon>Bacillati</taxon>
        <taxon>Bacillota</taxon>
        <taxon>Bacilli</taxon>
        <taxon>Bacillales</taxon>
        <taxon>Alicyclobacillaceae</taxon>
        <taxon>Kyrpidia</taxon>
    </lineage>
</organism>
<dbReference type="PANTHER" id="PTHR43685:SF2">
    <property type="entry name" value="GLYCOSYLTRANSFERASE 2-LIKE DOMAIN-CONTAINING PROTEIN"/>
    <property type="match status" value="1"/>
</dbReference>
<dbReference type="EMBL" id="CP024955">
    <property type="protein sequence ID" value="ATY85247.1"/>
    <property type="molecule type" value="Genomic_DNA"/>
</dbReference>
<dbReference type="Gene3D" id="3.90.550.10">
    <property type="entry name" value="Spore Coat Polysaccharide Biosynthesis Protein SpsA, Chain A"/>
    <property type="match status" value="1"/>
</dbReference>
<dbReference type="KEGG" id="kyr:CVV65_10175"/>
<evidence type="ECO:0000313" key="2">
    <source>
        <dbReference type="EMBL" id="ATY85247.1"/>
    </source>
</evidence>
<protein>
    <submittedName>
        <fullName evidence="2">Glycosyl transferase family 2</fullName>
    </submittedName>
</protein>
<sequence>MDAAGVSRVSAVGAGTGSPLISVVVPVYNHERYIFECVDSALMQEGAPPFEVVVVDDGSTDRTPRILQTFGPRIQVIRQPRSGAATALNRGFAAARAPYVCWLSSDDRFEPGKLAAQWQYVTRRPCTALCYTSFHVIDGHGVRQYTVDSPWDSDRNRLYATLLEGCFINGSTTIVRKDAFFQVGGFDPALVQGHDYDLWLRLFERYEVGCIPEPLLSYRWHGSNMSANPAADRYYSNLVRQRAARRRQQFGGGTS</sequence>
<proteinExistence type="predicted"/>
<dbReference type="PANTHER" id="PTHR43685">
    <property type="entry name" value="GLYCOSYLTRANSFERASE"/>
    <property type="match status" value="1"/>
</dbReference>
<dbReference type="InterPro" id="IPR029044">
    <property type="entry name" value="Nucleotide-diphossugar_trans"/>
</dbReference>
<reference evidence="3" key="1">
    <citation type="submission" date="2017-11" db="EMBL/GenBank/DDBJ databases">
        <title>Complete Genome Sequence of Kyrpidia sp. Strain EA-1, a thermophilic, hydrogen-oxidizing Bacterium, isolated from the Azores.</title>
        <authorList>
            <person name="Reiner J.E."/>
            <person name="Lapp C.J."/>
            <person name="Bunk B."/>
            <person name="Gescher J."/>
        </authorList>
    </citation>
    <scope>NUCLEOTIDE SEQUENCE [LARGE SCALE GENOMIC DNA]</scope>
    <source>
        <strain evidence="3">EA-1</strain>
    </source>
</reference>
<dbReference type="InterPro" id="IPR001173">
    <property type="entry name" value="Glyco_trans_2-like"/>
</dbReference>
<dbReference type="Pfam" id="PF00535">
    <property type="entry name" value="Glycos_transf_2"/>
    <property type="match status" value="1"/>
</dbReference>
<dbReference type="GO" id="GO:0016740">
    <property type="term" value="F:transferase activity"/>
    <property type="evidence" value="ECO:0007669"/>
    <property type="project" value="UniProtKB-KW"/>
</dbReference>
<keyword evidence="3" id="KW-1185">Reference proteome</keyword>
<name>A0A2K8N8V0_9BACL</name>
<evidence type="ECO:0000313" key="3">
    <source>
        <dbReference type="Proteomes" id="UP000231932"/>
    </source>
</evidence>
<dbReference type="AlphaFoldDB" id="A0A2K8N8V0"/>
<evidence type="ECO:0000259" key="1">
    <source>
        <dbReference type="Pfam" id="PF00535"/>
    </source>
</evidence>
<gene>
    <name evidence="2" type="ORF">CVV65_10175</name>
</gene>
<keyword evidence="2" id="KW-0808">Transferase</keyword>
<accession>A0A2K8N8V0</accession>